<dbReference type="Proteomes" id="UP000250222">
    <property type="component" value="Unassembled WGS sequence"/>
</dbReference>
<reference evidence="1 2" key="1">
    <citation type="submission" date="2016-10" db="EMBL/GenBank/DDBJ databases">
        <authorList>
            <person name="Cai Z."/>
        </authorList>
    </citation>
    <scope>NUCLEOTIDE SEQUENCE [LARGE SCALE GENOMIC DNA]</scope>
    <source>
        <strain evidence="1 2">CGMCC 1.10826</strain>
    </source>
</reference>
<dbReference type="AlphaFoldDB" id="A0A2Y9AGB9"/>
<name>A0A2Y9AGB9_9MICO</name>
<evidence type="ECO:0000313" key="1">
    <source>
        <dbReference type="EMBL" id="SSA43350.1"/>
    </source>
</evidence>
<dbReference type="EMBL" id="UETB01000008">
    <property type="protein sequence ID" value="SSA43350.1"/>
    <property type="molecule type" value="Genomic_DNA"/>
</dbReference>
<keyword evidence="2" id="KW-1185">Reference proteome</keyword>
<proteinExistence type="predicted"/>
<accession>A0A2Y9AGB9</accession>
<sequence>MSSIMLGDMSASAMGMPLADYVHLQRRPATRVLRARRGRWAGIGPRAVVRNASLPRA</sequence>
<gene>
    <name evidence="1" type="ORF">SAMN05216184_108114</name>
</gene>
<organism evidence="1 2">
    <name type="scientific">Georgenia satyanarayanai</name>
    <dbReference type="NCBI Taxonomy" id="860221"/>
    <lineage>
        <taxon>Bacteria</taxon>
        <taxon>Bacillati</taxon>
        <taxon>Actinomycetota</taxon>
        <taxon>Actinomycetes</taxon>
        <taxon>Micrococcales</taxon>
        <taxon>Bogoriellaceae</taxon>
        <taxon>Georgenia</taxon>
    </lineage>
</organism>
<protein>
    <submittedName>
        <fullName evidence="1">Uncharacterized protein</fullName>
    </submittedName>
</protein>
<evidence type="ECO:0000313" key="2">
    <source>
        <dbReference type="Proteomes" id="UP000250222"/>
    </source>
</evidence>
<dbReference type="RefSeq" id="WP_181424622.1">
    <property type="nucleotide sequence ID" value="NZ_QKLZ01000008.1"/>
</dbReference>